<evidence type="ECO:0000256" key="8">
    <source>
        <dbReference type="ARBA" id="ARBA00023004"/>
    </source>
</evidence>
<dbReference type="EMBL" id="JAMOIL010000008">
    <property type="protein sequence ID" value="MCM0620169.1"/>
    <property type="molecule type" value="Genomic_DNA"/>
</dbReference>
<name>A0A9X2IF90_9ACTN</name>
<dbReference type="GO" id="GO:0003954">
    <property type="term" value="F:NADH dehydrogenase activity"/>
    <property type="evidence" value="ECO:0007669"/>
    <property type="project" value="TreeGrafter"/>
</dbReference>
<dbReference type="AlphaFoldDB" id="A0A9X2IF90"/>
<dbReference type="InterPro" id="IPR019575">
    <property type="entry name" value="Nuop51_4Fe4S-bd"/>
</dbReference>
<dbReference type="Gene3D" id="3.40.50.11540">
    <property type="entry name" value="NADH-ubiquinone oxidoreductase 51kDa subunit"/>
    <property type="match status" value="1"/>
</dbReference>
<evidence type="ECO:0000256" key="7">
    <source>
        <dbReference type="ARBA" id="ARBA00022723"/>
    </source>
</evidence>
<keyword evidence="12" id="KW-1185">Reference proteome</keyword>
<dbReference type="InterPro" id="IPR037225">
    <property type="entry name" value="Nuo51_FMN-bd_sf"/>
</dbReference>
<evidence type="ECO:0000256" key="6">
    <source>
        <dbReference type="ARBA" id="ARBA00022643"/>
    </source>
</evidence>
<keyword evidence="9" id="KW-0411">Iron-sulfur</keyword>
<dbReference type="InterPro" id="IPR011538">
    <property type="entry name" value="Nuo51_FMN-bd"/>
</dbReference>
<comment type="cofactor">
    <cofactor evidence="2">
        <name>[4Fe-4S] cluster</name>
        <dbReference type="ChEBI" id="CHEBI:49883"/>
    </cofactor>
</comment>
<protein>
    <recommendedName>
        <fullName evidence="10">NADH-ubiquinone oxidoreductase 51kDa subunit iron-sulphur binding domain-containing protein</fullName>
    </recommendedName>
</protein>
<evidence type="ECO:0000313" key="12">
    <source>
        <dbReference type="Proteomes" id="UP001139485"/>
    </source>
</evidence>
<dbReference type="GO" id="GO:0051539">
    <property type="term" value="F:4 iron, 4 sulfur cluster binding"/>
    <property type="evidence" value="ECO:0007669"/>
    <property type="project" value="UniProtKB-KW"/>
</dbReference>
<keyword evidence="6" id="KW-0288">FMN</keyword>
<sequence>MSTTPFPRRAAVAARGVPLGEDVVVLPGPVLLAGVGDGPSLLAHRARHGALDAADPTFPDAAGLAARAAKVRLRGRGGAGFPLAEKLRRVAAVRDRPGLPGTAARRRPVVVVNGAEGEPASHKDSALLRHVPHLVLDGAAAAAHALRTHEVHVVVPGERPRVREAVEAALAERRDRRDLSDRDRCGERLTWHVHVTAPRFVAGQETAVLQLLSGRENLPVTADAPAAARGLRGRPTLLSNAETFAHLGVLALHGPGPLLAHGTDEEPGTTLVTTVQPTVPGYPTTDAVVREVAFGTSVAAVLPPGHDGYTLPVLVGGFHGAWLPPAQVARAKVSPADLARRGAALGAGVLIAPSARTCPLSLTRTVVAYLAAESAGRCGPCVHGLPALADAVDALARGRDGAAEEAAEIAGLLPGRGACRHPDGTGRLVASALDALADEVRAHAAGACTALRGREEQQRWAS</sequence>
<reference evidence="11" key="1">
    <citation type="submission" date="2022-05" db="EMBL/GenBank/DDBJ databases">
        <authorList>
            <person name="Tuo L."/>
        </authorList>
    </citation>
    <scope>NUCLEOTIDE SEQUENCE</scope>
    <source>
        <strain evidence="11">BSK12Z-4</strain>
    </source>
</reference>
<dbReference type="InterPro" id="IPR050837">
    <property type="entry name" value="ComplexI_51kDa_subunit"/>
</dbReference>
<evidence type="ECO:0000259" key="10">
    <source>
        <dbReference type="SMART" id="SM00928"/>
    </source>
</evidence>
<dbReference type="PANTHER" id="PTHR11780">
    <property type="entry name" value="NADH-UBIQUINONE OXIDOREDUCTASE FLAVOPROTEIN 1 NDUFV1"/>
    <property type="match status" value="1"/>
</dbReference>
<proteinExistence type="inferred from homology"/>
<evidence type="ECO:0000256" key="2">
    <source>
        <dbReference type="ARBA" id="ARBA00001966"/>
    </source>
</evidence>
<comment type="cofactor">
    <cofactor evidence="1">
        <name>FMN</name>
        <dbReference type="ChEBI" id="CHEBI:58210"/>
    </cofactor>
</comment>
<dbReference type="SUPFAM" id="SSF140490">
    <property type="entry name" value="Nqo1C-terminal domain-like"/>
    <property type="match status" value="1"/>
</dbReference>
<evidence type="ECO:0000256" key="3">
    <source>
        <dbReference type="ARBA" id="ARBA00007523"/>
    </source>
</evidence>
<keyword evidence="5" id="KW-0285">Flavoprotein</keyword>
<evidence type="ECO:0000256" key="9">
    <source>
        <dbReference type="ARBA" id="ARBA00023014"/>
    </source>
</evidence>
<dbReference type="GO" id="GO:0045333">
    <property type="term" value="P:cellular respiration"/>
    <property type="evidence" value="ECO:0007669"/>
    <property type="project" value="TreeGrafter"/>
</dbReference>
<dbReference type="SMART" id="SM00928">
    <property type="entry name" value="NADH_4Fe-4S"/>
    <property type="match status" value="1"/>
</dbReference>
<evidence type="ECO:0000256" key="1">
    <source>
        <dbReference type="ARBA" id="ARBA00001917"/>
    </source>
</evidence>
<keyword evidence="7" id="KW-0479">Metal-binding</keyword>
<evidence type="ECO:0000256" key="4">
    <source>
        <dbReference type="ARBA" id="ARBA00022485"/>
    </source>
</evidence>
<keyword evidence="8" id="KW-0408">Iron</keyword>
<evidence type="ECO:0000313" key="11">
    <source>
        <dbReference type="EMBL" id="MCM0620169.1"/>
    </source>
</evidence>
<accession>A0A9X2IF90</accession>
<dbReference type="Proteomes" id="UP001139485">
    <property type="component" value="Unassembled WGS sequence"/>
</dbReference>
<dbReference type="InterPro" id="IPR037207">
    <property type="entry name" value="Nuop51_4Fe4S-bd_sf"/>
</dbReference>
<evidence type="ECO:0000256" key="5">
    <source>
        <dbReference type="ARBA" id="ARBA00022630"/>
    </source>
</evidence>
<dbReference type="Gene3D" id="1.20.1440.230">
    <property type="entry name" value="NADH-ubiquinone oxidoreductase 51kDa subunit, iron-sulphur binding domain"/>
    <property type="match status" value="1"/>
</dbReference>
<dbReference type="RefSeq" id="WP_250826841.1">
    <property type="nucleotide sequence ID" value="NZ_JAMOIL010000008.1"/>
</dbReference>
<feature type="domain" description="NADH-ubiquinone oxidoreductase 51kDa subunit iron-sulphur binding" evidence="10">
    <location>
        <begin position="360"/>
        <end position="405"/>
    </location>
</feature>
<dbReference type="Pfam" id="PF10589">
    <property type="entry name" value="NADH_4Fe-4S"/>
    <property type="match status" value="1"/>
</dbReference>
<dbReference type="GO" id="GO:0046872">
    <property type="term" value="F:metal ion binding"/>
    <property type="evidence" value="ECO:0007669"/>
    <property type="project" value="UniProtKB-KW"/>
</dbReference>
<gene>
    <name evidence="11" type="ORF">M8330_07655</name>
</gene>
<keyword evidence="4" id="KW-0004">4Fe-4S</keyword>
<comment type="similarity">
    <text evidence="3">Belongs to the complex I 51 kDa subunit family.</text>
</comment>
<dbReference type="Pfam" id="PF01512">
    <property type="entry name" value="Complex1_51K"/>
    <property type="match status" value="1"/>
</dbReference>
<dbReference type="SUPFAM" id="SSF142019">
    <property type="entry name" value="Nqo1 FMN-binding domain-like"/>
    <property type="match status" value="1"/>
</dbReference>
<comment type="caution">
    <text evidence="11">The sequence shown here is derived from an EMBL/GenBank/DDBJ whole genome shotgun (WGS) entry which is preliminary data.</text>
</comment>
<organism evidence="11 12">
    <name type="scientific">Nocardioides bruguierae</name>
    <dbReference type="NCBI Taxonomy" id="2945102"/>
    <lineage>
        <taxon>Bacteria</taxon>
        <taxon>Bacillati</taxon>
        <taxon>Actinomycetota</taxon>
        <taxon>Actinomycetes</taxon>
        <taxon>Propionibacteriales</taxon>
        <taxon>Nocardioidaceae</taxon>
        <taxon>Nocardioides</taxon>
    </lineage>
</organism>
<dbReference type="PANTHER" id="PTHR11780:SF10">
    <property type="entry name" value="NADH DEHYDROGENASE [UBIQUINONE] FLAVOPROTEIN 1, MITOCHONDRIAL"/>
    <property type="match status" value="1"/>
</dbReference>